<dbReference type="AlphaFoldDB" id="A0A816YAR3"/>
<dbReference type="Proteomes" id="UP000663887">
    <property type="component" value="Unassembled WGS sequence"/>
</dbReference>
<evidence type="ECO:0000313" key="2">
    <source>
        <dbReference type="Proteomes" id="UP000663887"/>
    </source>
</evidence>
<accession>A0A816YAR3</accession>
<sequence length="157" mass="17919">MPAKLCEHYSPCSTNVLSQDKQNATTQAQINIEQQTADDIAAQVKLPPINNKQHKNFSRAQCRMFFPTSGRIGFDTIKTSNEFPPIETVREIITYETSIRLSEPIQELMHFYYNDEAPLRLALLLQIISYSKLTFALKLKPGARSHPITCRGTFWIS</sequence>
<comment type="caution">
    <text evidence="1">The sequence shown here is derived from an EMBL/GenBank/DDBJ whole genome shotgun (WGS) entry which is preliminary data.</text>
</comment>
<gene>
    <name evidence="1" type="ORF">XDN619_LOCUS29394</name>
</gene>
<name>A0A816YAR3_9BILA</name>
<evidence type="ECO:0000313" key="1">
    <source>
        <dbReference type="EMBL" id="CAF2155207.1"/>
    </source>
</evidence>
<dbReference type="EMBL" id="CAJNRG010014304">
    <property type="protein sequence ID" value="CAF2155207.1"/>
    <property type="molecule type" value="Genomic_DNA"/>
</dbReference>
<reference evidence="1" key="1">
    <citation type="submission" date="2021-02" db="EMBL/GenBank/DDBJ databases">
        <authorList>
            <person name="Nowell W R."/>
        </authorList>
    </citation>
    <scope>NUCLEOTIDE SEQUENCE</scope>
</reference>
<protein>
    <submittedName>
        <fullName evidence="1">Uncharacterized protein</fullName>
    </submittedName>
</protein>
<organism evidence="1 2">
    <name type="scientific">Rotaria magnacalcarata</name>
    <dbReference type="NCBI Taxonomy" id="392030"/>
    <lineage>
        <taxon>Eukaryota</taxon>
        <taxon>Metazoa</taxon>
        <taxon>Spiralia</taxon>
        <taxon>Gnathifera</taxon>
        <taxon>Rotifera</taxon>
        <taxon>Eurotatoria</taxon>
        <taxon>Bdelloidea</taxon>
        <taxon>Philodinida</taxon>
        <taxon>Philodinidae</taxon>
        <taxon>Rotaria</taxon>
    </lineage>
</organism>
<proteinExistence type="predicted"/>